<sequence length="193" mass="21493">MASSKCAGKKPSHFTVNSTRVGPFWGKVPIHHSAAESAPKRQKSDGPAMRRDSRVSRYQTFQTVESICSAASESMSAQSTSEKAYSKTKQAPKVCRSAKVPFPNPPTSSTSRPKKKLRVSTKSDSREWTKDDKATLKSLRDPSRPGGPVKYQDIANMLVDQTNAACRLQCDKMRKTCEWPWSKDDVRKGKELK</sequence>
<dbReference type="Proteomes" id="UP000016933">
    <property type="component" value="Unassembled WGS sequence"/>
</dbReference>
<name>N1PD88_DOTSN</name>
<gene>
    <name evidence="2" type="ORF">DOTSEDRAFT_74804</name>
</gene>
<evidence type="ECO:0000256" key="1">
    <source>
        <dbReference type="SAM" id="MobiDB-lite"/>
    </source>
</evidence>
<evidence type="ECO:0008006" key="4">
    <source>
        <dbReference type="Google" id="ProtNLM"/>
    </source>
</evidence>
<feature type="compositionally biased region" description="Basic and acidic residues" evidence="1">
    <location>
        <begin position="121"/>
        <end position="143"/>
    </location>
</feature>
<proteinExistence type="predicted"/>
<feature type="compositionally biased region" description="Basic and acidic residues" evidence="1">
    <location>
        <begin position="38"/>
        <end position="55"/>
    </location>
</feature>
<evidence type="ECO:0000313" key="3">
    <source>
        <dbReference type="Proteomes" id="UP000016933"/>
    </source>
</evidence>
<feature type="region of interest" description="Disordered" evidence="1">
    <location>
        <begin position="1"/>
        <end position="58"/>
    </location>
</feature>
<dbReference type="AlphaFoldDB" id="N1PD88"/>
<evidence type="ECO:0000313" key="2">
    <source>
        <dbReference type="EMBL" id="EME40059.1"/>
    </source>
</evidence>
<keyword evidence="3" id="KW-1185">Reference proteome</keyword>
<organism evidence="2 3">
    <name type="scientific">Dothistroma septosporum (strain NZE10 / CBS 128990)</name>
    <name type="common">Red band needle blight fungus</name>
    <name type="synonym">Mycosphaerella pini</name>
    <dbReference type="NCBI Taxonomy" id="675120"/>
    <lineage>
        <taxon>Eukaryota</taxon>
        <taxon>Fungi</taxon>
        <taxon>Dikarya</taxon>
        <taxon>Ascomycota</taxon>
        <taxon>Pezizomycotina</taxon>
        <taxon>Dothideomycetes</taxon>
        <taxon>Dothideomycetidae</taxon>
        <taxon>Mycosphaerellales</taxon>
        <taxon>Mycosphaerellaceae</taxon>
        <taxon>Dothistroma</taxon>
    </lineage>
</organism>
<accession>N1PD88</accession>
<dbReference type="HOGENOM" id="CLU_1408728_0_0_1"/>
<feature type="region of interest" description="Disordered" evidence="1">
    <location>
        <begin position="71"/>
        <end position="149"/>
    </location>
</feature>
<dbReference type="EMBL" id="KB446544">
    <property type="protein sequence ID" value="EME40059.1"/>
    <property type="molecule type" value="Genomic_DNA"/>
</dbReference>
<protein>
    <recommendedName>
        <fullName evidence="4">Myb-like domain-containing protein</fullName>
    </recommendedName>
</protein>
<reference evidence="2 3" key="2">
    <citation type="journal article" date="2012" name="PLoS Pathog.">
        <title>Diverse lifestyles and strategies of plant pathogenesis encoded in the genomes of eighteen Dothideomycetes fungi.</title>
        <authorList>
            <person name="Ohm R.A."/>
            <person name="Feau N."/>
            <person name="Henrissat B."/>
            <person name="Schoch C.L."/>
            <person name="Horwitz B.A."/>
            <person name="Barry K.W."/>
            <person name="Condon B.J."/>
            <person name="Copeland A.C."/>
            <person name="Dhillon B."/>
            <person name="Glaser F."/>
            <person name="Hesse C.N."/>
            <person name="Kosti I."/>
            <person name="LaButti K."/>
            <person name="Lindquist E.A."/>
            <person name="Lucas S."/>
            <person name="Salamov A.A."/>
            <person name="Bradshaw R.E."/>
            <person name="Ciuffetti L."/>
            <person name="Hamelin R.C."/>
            <person name="Kema G.H.J."/>
            <person name="Lawrence C."/>
            <person name="Scott J.A."/>
            <person name="Spatafora J.W."/>
            <person name="Turgeon B.G."/>
            <person name="de Wit P.J.G.M."/>
            <person name="Zhong S."/>
            <person name="Goodwin S.B."/>
            <person name="Grigoriev I.V."/>
        </authorList>
    </citation>
    <scope>NUCLEOTIDE SEQUENCE [LARGE SCALE GENOMIC DNA]</scope>
    <source>
        <strain evidence="3">NZE10 / CBS 128990</strain>
    </source>
</reference>
<feature type="compositionally biased region" description="Polar residues" evidence="1">
    <location>
        <begin position="71"/>
        <end position="89"/>
    </location>
</feature>
<reference evidence="3" key="1">
    <citation type="journal article" date="2012" name="PLoS Genet.">
        <title>The genomes of the fungal plant pathogens Cladosporium fulvum and Dothistroma septosporum reveal adaptation to different hosts and lifestyles but also signatures of common ancestry.</title>
        <authorList>
            <person name="de Wit P.J.G.M."/>
            <person name="van der Burgt A."/>
            <person name="Oekmen B."/>
            <person name="Stergiopoulos I."/>
            <person name="Abd-Elsalam K.A."/>
            <person name="Aerts A.L."/>
            <person name="Bahkali A.H."/>
            <person name="Beenen H.G."/>
            <person name="Chettri P."/>
            <person name="Cox M.P."/>
            <person name="Datema E."/>
            <person name="de Vries R.P."/>
            <person name="Dhillon B."/>
            <person name="Ganley A.R."/>
            <person name="Griffiths S.A."/>
            <person name="Guo Y."/>
            <person name="Hamelin R.C."/>
            <person name="Henrissat B."/>
            <person name="Kabir M.S."/>
            <person name="Jashni M.K."/>
            <person name="Kema G."/>
            <person name="Klaubauf S."/>
            <person name="Lapidus A."/>
            <person name="Levasseur A."/>
            <person name="Lindquist E."/>
            <person name="Mehrabi R."/>
            <person name="Ohm R.A."/>
            <person name="Owen T.J."/>
            <person name="Salamov A."/>
            <person name="Schwelm A."/>
            <person name="Schijlen E."/>
            <person name="Sun H."/>
            <person name="van den Burg H.A."/>
            <person name="van Ham R.C.H.J."/>
            <person name="Zhang S."/>
            <person name="Goodwin S.B."/>
            <person name="Grigoriev I.V."/>
            <person name="Collemare J."/>
            <person name="Bradshaw R.E."/>
        </authorList>
    </citation>
    <scope>NUCLEOTIDE SEQUENCE [LARGE SCALE GENOMIC DNA]</scope>
    <source>
        <strain evidence="3">NZE10 / CBS 128990</strain>
    </source>
</reference>